<dbReference type="Pfam" id="PF16993">
    <property type="entry name" value="Asp1"/>
    <property type="match status" value="1"/>
</dbReference>
<accession>A0ABV4D0Q7</accession>
<name>A0ABV4D0Q7_9LACT</name>
<sequence length="505" mass="58801">MIYLLAEWQDQTDLGSDRIYNLAQFFTKADMEYTVLLPKHLPFLRYHLNAQAFKVKSIIRLFDHLQGIEIQDGHPLSLEDLVFPESIEKVYTPSKVLLLKNGQTIGQVVYNAYGFMDFIDWRTEDGFQREIFDDRGFMSCIHFFDKSRLQVKSEYFNEKGQKTLLQEKGRLSILSEEHAYLSQKTYLSLENVLETLTTGLLENFGKYEKSVLVDSNQKSISAVPSFWNQIHILSEDVKEPLDAEHWVRDSTVFQMDTNQTVPYIPVFLPQLSLGRSDTMPIMKVFASFADLNGEAEKNLIFLIEEAISDEDYGLIVELEDVEDRRRMYFLQKLLINTHFGVDSDSEEYEKVHEYVVAQKEKRVFKHLEDAIEELKNSPKWLNYVGAVNAQLRIEQVGPLDLLKMEAVFDIARVYVDLSKKYDIQRHVKAVSAGIPILTRHQSDFLRERENGWTISSSDDLKEALVYYMGTLRNWNKSLVTSIDIIEQHEPHLIKAKWLEVFKQHG</sequence>
<dbReference type="InterPro" id="IPR022372">
    <property type="entry name" value="Accessory_SS_Asp1"/>
</dbReference>
<organism evidence="1 2">
    <name type="scientific">Lactococcus ileimucosae</name>
    <dbReference type="NCBI Taxonomy" id="2941329"/>
    <lineage>
        <taxon>Bacteria</taxon>
        <taxon>Bacillati</taxon>
        <taxon>Bacillota</taxon>
        <taxon>Bacilli</taxon>
        <taxon>Lactobacillales</taxon>
        <taxon>Streptococcaceae</taxon>
        <taxon>Lactococcus</taxon>
    </lineage>
</organism>
<evidence type="ECO:0000313" key="1">
    <source>
        <dbReference type="EMBL" id="MEY8443151.1"/>
    </source>
</evidence>
<proteinExistence type="predicted"/>
<dbReference type="NCBIfam" id="TIGR03713">
    <property type="entry name" value="acc_sec_asp1"/>
    <property type="match status" value="1"/>
</dbReference>
<dbReference type="RefSeq" id="WP_369947922.1">
    <property type="nucleotide sequence ID" value="NZ_JBCLSH010000005.1"/>
</dbReference>
<dbReference type="Proteomes" id="UP001565283">
    <property type="component" value="Unassembled WGS sequence"/>
</dbReference>
<protein>
    <submittedName>
        <fullName evidence="1">Accessory Sec system protein Asp1</fullName>
    </submittedName>
</protein>
<reference evidence="1 2" key="1">
    <citation type="submission" date="2024-03" db="EMBL/GenBank/DDBJ databases">
        <title>Mouse gut bacterial collection (mGBC) of GemPharmatech.</title>
        <authorList>
            <person name="He Y."/>
            <person name="Dong L."/>
            <person name="Wu D."/>
            <person name="Gao X."/>
            <person name="Lin Z."/>
        </authorList>
    </citation>
    <scope>NUCLEOTIDE SEQUENCE [LARGE SCALE GENOMIC DNA]</scope>
    <source>
        <strain evidence="1 2">61-15</strain>
    </source>
</reference>
<comment type="caution">
    <text evidence="1">The sequence shown here is derived from an EMBL/GenBank/DDBJ whole genome shotgun (WGS) entry which is preliminary data.</text>
</comment>
<keyword evidence="2" id="KW-1185">Reference proteome</keyword>
<evidence type="ECO:0000313" key="2">
    <source>
        <dbReference type="Proteomes" id="UP001565283"/>
    </source>
</evidence>
<dbReference type="EMBL" id="JBCLSH010000005">
    <property type="protein sequence ID" value="MEY8443151.1"/>
    <property type="molecule type" value="Genomic_DNA"/>
</dbReference>
<gene>
    <name evidence="1" type="primary">asp1</name>
    <name evidence="1" type="ORF">AALA52_02690</name>
</gene>